<feature type="chain" id="PRO_5003841677" evidence="1">
    <location>
        <begin position="19"/>
        <end position="161"/>
    </location>
</feature>
<dbReference type="OrthoDB" id="10551680at2759"/>
<keyword evidence="3" id="KW-1185">Reference proteome</keyword>
<protein>
    <submittedName>
        <fullName evidence="2">Uncharacterized protein</fullName>
    </submittedName>
</protein>
<dbReference type="AlphaFoldDB" id="K0T9N8"/>
<comment type="caution">
    <text evidence="2">The sequence shown here is derived from an EMBL/GenBank/DDBJ whole genome shotgun (WGS) entry which is preliminary data.</text>
</comment>
<gene>
    <name evidence="2" type="ORF">THAOC_02805</name>
</gene>
<evidence type="ECO:0000256" key="1">
    <source>
        <dbReference type="SAM" id="SignalP"/>
    </source>
</evidence>
<evidence type="ECO:0000313" key="3">
    <source>
        <dbReference type="Proteomes" id="UP000266841"/>
    </source>
</evidence>
<feature type="signal peptide" evidence="1">
    <location>
        <begin position="1"/>
        <end position="18"/>
    </location>
</feature>
<reference evidence="2 3" key="1">
    <citation type="journal article" date="2012" name="Genome Biol.">
        <title>Genome and low-iron response of an oceanic diatom adapted to chronic iron limitation.</title>
        <authorList>
            <person name="Lommer M."/>
            <person name="Specht M."/>
            <person name="Roy A.S."/>
            <person name="Kraemer L."/>
            <person name="Andreson R."/>
            <person name="Gutowska M.A."/>
            <person name="Wolf J."/>
            <person name="Bergner S.V."/>
            <person name="Schilhabel M.B."/>
            <person name="Klostermeier U.C."/>
            <person name="Beiko R.G."/>
            <person name="Rosenstiel P."/>
            <person name="Hippler M."/>
            <person name="Laroche J."/>
        </authorList>
    </citation>
    <scope>NUCLEOTIDE SEQUENCE [LARGE SCALE GENOMIC DNA]</scope>
    <source>
        <strain evidence="2 3">CCMP1005</strain>
    </source>
</reference>
<evidence type="ECO:0000313" key="2">
    <source>
        <dbReference type="EMBL" id="EJK75473.1"/>
    </source>
</evidence>
<name>K0T9N8_THAOC</name>
<dbReference type="EMBL" id="AGNL01002918">
    <property type="protein sequence ID" value="EJK75473.1"/>
    <property type="molecule type" value="Genomic_DNA"/>
</dbReference>
<proteinExistence type="predicted"/>
<keyword evidence="1" id="KW-0732">Signal</keyword>
<accession>K0T9N8</accession>
<sequence length="161" mass="17463">MVARTLFWTASLLVTTSSWSFLSPRRPRQQTCHSQLSLSAAAQEAPSGPPNLVSQEAFIKAIDVLKVDMGMEVIPDDQRPMYALGKLEAQLPLEQVSGLQSLDTIVAIRAGDSLDFVTNGMEIAKVAEAYTAAINFAVENGLSEIQLEVNRLVPMMPSADD</sequence>
<dbReference type="eggNOG" id="ENOG502QYZS">
    <property type="taxonomic scope" value="Eukaryota"/>
</dbReference>
<dbReference type="Proteomes" id="UP000266841">
    <property type="component" value="Unassembled WGS sequence"/>
</dbReference>
<organism evidence="2 3">
    <name type="scientific">Thalassiosira oceanica</name>
    <name type="common">Marine diatom</name>
    <dbReference type="NCBI Taxonomy" id="159749"/>
    <lineage>
        <taxon>Eukaryota</taxon>
        <taxon>Sar</taxon>
        <taxon>Stramenopiles</taxon>
        <taxon>Ochrophyta</taxon>
        <taxon>Bacillariophyta</taxon>
        <taxon>Coscinodiscophyceae</taxon>
        <taxon>Thalassiosirophycidae</taxon>
        <taxon>Thalassiosirales</taxon>
        <taxon>Thalassiosiraceae</taxon>
        <taxon>Thalassiosira</taxon>
    </lineage>
</organism>